<evidence type="ECO:0000256" key="4">
    <source>
        <dbReference type="ARBA" id="ARBA00054155"/>
    </source>
</evidence>
<dbReference type="Gene3D" id="3.40.47.10">
    <property type="match status" value="1"/>
</dbReference>
<dbReference type="Pfam" id="PF00109">
    <property type="entry name" value="ketoacyl-synt"/>
    <property type="match status" value="1"/>
</dbReference>
<dbReference type="InterPro" id="IPR000873">
    <property type="entry name" value="AMP-dep_synth/lig_dom"/>
</dbReference>
<dbReference type="PROSITE" id="PS00606">
    <property type="entry name" value="KS3_1"/>
    <property type="match status" value="1"/>
</dbReference>
<dbReference type="InterPro" id="IPR020841">
    <property type="entry name" value="PKS_Beta-ketoAc_synthase_dom"/>
</dbReference>
<dbReference type="InterPro" id="IPR014030">
    <property type="entry name" value="Ketoacyl_synth_N"/>
</dbReference>
<dbReference type="InterPro" id="IPR016035">
    <property type="entry name" value="Acyl_Trfase/lysoPLipase"/>
</dbReference>
<dbReference type="GO" id="GO:0031177">
    <property type="term" value="F:phosphopantetheine binding"/>
    <property type="evidence" value="ECO:0007669"/>
    <property type="project" value="InterPro"/>
</dbReference>
<keyword evidence="3 7" id="KW-0808">Transferase</keyword>
<evidence type="ECO:0000313" key="8">
    <source>
        <dbReference type="Proteomes" id="UP000199673"/>
    </source>
</evidence>
<dbReference type="SUPFAM" id="SSF55048">
    <property type="entry name" value="Probable ACP-binding domain of malonyl-CoA ACP transacylase"/>
    <property type="match status" value="1"/>
</dbReference>
<dbReference type="STRING" id="305507.SAMN04489724_0098"/>
<keyword evidence="2" id="KW-0597">Phosphoprotein</keyword>
<dbReference type="Gene3D" id="3.40.50.1820">
    <property type="entry name" value="alpha/beta hydrolase"/>
    <property type="match status" value="1"/>
</dbReference>
<dbReference type="SUPFAM" id="SSF47336">
    <property type="entry name" value="ACP-like"/>
    <property type="match status" value="1"/>
</dbReference>
<dbReference type="SUPFAM" id="SSF53901">
    <property type="entry name" value="Thiolase-like"/>
    <property type="match status" value="1"/>
</dbReference>
<dbReference type="SUPFAM" id="SSF53474">
    <property type="entry name" value="alpha/beta-Hydrolases"/>
    <property type="match status" value="1"/>
</dbReference>
<name>A0A1I7E5J5_9BACT</name>
<dbReference type="Gene3D" id="1.10.1200.10">
    <property type="entry name" value="ACP-like"/>
    <property type="match status" value="1"/>
</dbReference>
<dbReference type="Pfam" id="PF00550">
    <property type="entry name" value="PP-binding"/>
    <property type="match status" value="1"/>
</dbReference>
<dbReference type="InterPro" id="IPR036291">
    <property type="entry name" value="NAD(P)-bd_dom_sf"/>
</dbReference>
<dbReference type="Pfam" id="PF00698">
    <property type="entry name" value="Acyl_transf_1"/>
    <property type="match status" value="1"/>
</dbReference>
<sequence length="2380" mass="265223">MREINEKRILIQDMVLHFPEERAGDQVLVFLDKQGKETQNFTFLSLKQRCIRVAQQLVNQTAKGEVILLPVEEQEHFVVAFFGCLLAGCVPAPLPPIRHKRDRTSIDRIQNTLKSGKVTTVMVVNELQKNSLVDELGSEVASFVKVLTLEPMYKNSLDQKPLPDISPDDLAYIQYTSGSTSSPKGVMLTHGQVLENLAKMYRVFQRKESVRVVGWLPFHHDMGLVGHLFTILYESGFGAFLPPASFLASPGLWLQAIHDYQGTAAAAPAFALEMCLGKVAPAEAWDLSCFNHLYVGSETVPCDILKRFAKKYASIGFSQNAIRPVYGLAEATLLVAGGGKGLQDLLNHFVDRPVGKYQRKLTPYKIDQEIGTIYIQDPKSGEKLPDTQEGEIILEAPYNSTGYLNAELHTISGKQEPIIATGDLGFIQDGFLYITGRKKEIVIVRGANYSAEDLEYAVRYKQDQLQINDLTACLAEIGPDRERLLVFQEIHRHTQPSQYSKITERIQANLTECYGITADAIHLIARGMLPKTSNHKISRKMCLKLYQTGKLETRYSTGAKTPLLPALPKLDPVVVVGMACRFPGGVNSPEAFWEQLIQGVDGISEIPKSRWDNDIFYDRKAATPGRMNTKWSGLTDTIDQFDPGLFGISSYEAPEIDPQQRMLLETSWRLLENTGWKKEDLRNSDTGVFVGIANNDYLYMKIKLTPDMNGFNAYSGLGNSNSVAANRLSYFYDLKGPSMAVDTACSSSLTAFHLGVQAIYRGDCAQAIVGGVNAILSPGTTITLSQFGMMSPTGRCKTFDAEADGYVRSEGCGLVMLKRQSEAIKNGDRILAVIKGSSIGQDGHSMGITYPNGAAQHRLLTRTLDEAGLEGRQINYLEAHGTGTPTGDPVEMEQLGLVYGATAKDTCYVGSVKANIGHLETAAGIAGVIKVLLMFKHRQIPPQIHVNTLNPRIHLENTRLEIPMQPREWNPENEKRRGAISSFGFGGSLAHVILEEPGNAHPNHDEVKKSELPTVKSASLPFPLSAHTAGGIVQQARNWIEWLETNPGLSFNDIAYTQATCRSHLKYRLCFLAQDIVELSSQLKRFVQTTDPVSIPPGEEHKICFLFTGQGEQFMQMGREFYHQFPVFRNAFDRCAKAMEDIDPSLSFRQLAFEQHEYEPWQHKYQQSILFAIQYALGTLWQECGVIPQLLLGHSLGEYAAACLSGCFEPETGMKILLKRSELIETLPDKGKMVTIFTGYEEIEKILNKEKVQVAVVNSPGKTVIAGESAEVDKVVEHFSNQGIEFHPLPTNAAFHCHLLDAILEPFREYVEQFSFSRPVKRWISATTGNEIEEAPSANHWVNHLRNTVRFSKAAGLLAREEIRYFLEVGPGAGTLLAVRECLNRSDLVLLRTLSRPKAGRTESYHFFDSVGQLYQQGWSVHWQALLHGKKYPEIIPGVVFNQQRYWVKGLEAENISAFAGPIYNPEYKQAVPANDLKTDSNIHYDLSWVKKGKLILPDEIEDLRANSSWIILGEDTPTLQALLDKIRKRGHQVFWVGVGAKNGHKPDAVISFGMDSTSIFNILNRIVTSESRANIDAWKVVFLPKNSSKTGAILDTDNLKETVLKELGVFIPFLKALRRVVITPPLWIVTEGIQQVIPSEGITLNLSSAPLWGFAKTLYLEHPEWRGGMIDLEPGIKPEEKAAQIMGKILLPKNENCIAIRQGQQYVEQLIPAKPVLKEPVVFRNDGAFIITGGLGGLGLETASWVVEKGARHVVLISRRTIPPRTEWASIGSDHAQHELVQQLQTLEERGTTIEIASLDVRDIPKLQALFTSLKERDIPIRGILHAAGVNWFSKIMELDESQFFDTLDIKVAGTWALHQLSKSHDLDCFILYSSVSALWGSVNLSHYTAANFFMDAVSQYRYGAGQKTLSIDWGPWDKVGMSAKPEESMVLDKMGFSLMPPQEALNAMELQLGTGRPLSLISRINWKKYRSFIDFTLQPSLFEQVAEISISAAPEASRDHLYHILQSSPQKARELIEEMVRTELRSVMLIESIDEIPDDKRFNFLGMDSLMAILLASKLEQYFKVKLPNTLAYNYPHIKAVSDHLFELVYDPQKTEETGAEKPVLEEVTPAIEDDKEVTAGSWFKVLKESEGKSAITLYCFPYAGSGPLAFQSWVNSTHPDITLIGIQSPGRDDRAEEPPCTSMAQLISSLVEAFDPPDAPYAFFGHSLGALTAYECYIALQKAGKRTPDHLFLSGSNAPGTRKGNAIHELPQAEFIDAVLEKYEGNIPNKGRRLALERTTDLLRADIQILETYQPSSEAVAAAVMVIAGESDPLLSPENIRKWALFSLKDFKISYIPGGHDLVNEQHTILVGMIEGQLSTYWSDEIERVLNEFSNEH</sequence>
<dbReference type="InterPro" id="IPR029058">
    <property type="entry name" value="AB_hydrolase_fold"/>
</dbReference>
<gene>
    <name evidence="7" type="ORF">SAMN04489724_0098</name>
</gene>
<dbReference type="PROSITE" id="PS52004">
    <property type="entry name" value="KS3_2"/>
    <property type="match status" value="1"/>
</dbReference>
<evidence type="ECO:0000259" key="6">
    <source>
        <dbReference type="PROSITE" id="PS52004"/>
    </source>
</evidence>
<dbReference type="InterPro" id="IPR009081">
    <property type="entry name" value="PP-bd_ACP"/>
</dbReference>
<reference evidence="8" key="1">
    <citation type="submission" date="2016-10" db="EMBL/GenBank/DDBJ databases">
        <authorList>
            <person name="Varghese N."/>
            <person name="Submissions S."/>
        </authorList>
    </citation>
    <scope>NUCLEOTIDE SEQUENCE [LARGE SCALE GENOMIC DNA]</scope>
    <source>
        <strain evidence="8">DSM 23445</strain>
    </source>
</reference>
<dbReference type="SUPFAM" id="SSF51735">
    <property type="entry name" value="NAD(P)-binding Rossmann-fold domains"/>
    <property type="match status" value="2"/>
</dbReference>
<dbReference type="InterPro" id="IPR016036">
    <property type="entry name" value="Malonyl_transacylase_ACP-bd"/>
</dbReference>
<dbReference type="Pfam" id="PF00501">
    <property type="entry name" value="AMP-binding"/>
    <property type="match status" value="1"/>
</dbReference>
<evidence type="ECO:0000256" key="2">
    <source>
        <dbReference type="ARBA" id="ARBA00022553"/>
    </source>
</evidence>
<dbReference type="Gene3D" id="3.40.50.12780">
    <property type="entry name" value="N-terminal domain of ligase-like"/>
    <property type="match status" value="1"/>
</dbReference>
<evidence type="ECO:0000256" key="3">
    <source>
        <dbReference type="ARBA" id="ARBA00022679"/>
    </source>
</evidence>
<dbReference type="InterPro" id="IPR016039">
    <property type="entry name" value="Thiolase-like"/>
</dbReference>
<dbReference type="Pfam" id="PF00975">
    <property type="entry name" value="Thioesterase"/>
    <property type="match status" value="1"/>
</dbReference>
<dbReference type="PROSITE" id="PS50075">
    <property type="entry name" value="CARRIER"/>
    <property type="match status" value="1"/>
</dbReference>
<accession>A0A1I7E5J5</accession>
<dbReference type="Gene3D" id="3.40.366.10">
    <property type="entry name" value="Malonyl-Coenzyme A Acyl Carrier Protein, domain 2"/>
    <property type="match status" value="1"/>
</dbReference>
<dbReference type="SMART" id="SM01294">
    <property type="entry name" value="PKS_PP_betabranch"/>
    <property type="match status" value="1"/>
</dbReference>
<dbReference type="InterPro" id="IPR001031">
    <property type="entry name" value="Thioesterase"/>
</dbReference>
<organism evidence="7 8">
    <name type="scientific">Algoriphagus locisalis</name>
    <dbReference type="NCBI Taxonomy" id="305507"/>
    <lineage>
        <taxon>Bacteria</taxon>
        <taxon>Pseudomonadati</taxon>
        <taxon>Bacteroidota</taxon>
        <taxon>Cytophagia</taxon>
        <taxon>Cytophagales</taxon>
        <taxon>Cyclobacteriaceae</taxon>
        <taxon>Algoriphagus</taxon>
    </lineage>
</organism>
<evidence type="ECO:0000256" key="1">
    <source>
        <dbReference type="ARBA" id="ARBA00022450"/>
    </source>
</evidence>
<dbReference type="CDD" id="cd00833">
    <property type="entry name" value="PKS"/>
    <property type="match status" value="1"/>
</dbReference>
<dbReference type="Pfam" id="PF08659">
    <property type="entry name" value="KR"/>
    <property type="match status" value="1"/>
</dbReference>
<dbReference type="Pfam" id="PF22621">
    <property type="entry name" value="CurL-like_PKS_C"/>
    <property type="match status" value="1"/>
</dbReference>
<dbReference type="Gene3D" id="3.30.70.3290">
    <property type="match status" value="1"/>
</dbReference>
<dbReference type="SMART" id="SM00823">
    <property type="entry name" value="PKS_PP"/>
    <property type="match status" value="1"/>
</dbReference>
<dbReference type="SMART" id="SM00822">
    <property type="entry name" value="PKS_KR"/>
    <property type="match status" value="1"/>
</dbReference>
<protein>
    <submittedName>
        <fullName evidence="7">Acyl transferase domain-containing protein</fullName>
    </submittedName>
</protein>
<dbReference type="InterPro" id="IPR045851">
    <property type="entry name" value="AMP-bd_C_sf"/>
</dbReference>
<dbReference type="Gene3D" id="3.30.300.30">
    <property type="match status" value="1"/>
</dbReference>
<dbReference type="InterPro" id="IPR057326">
    <property type="entry name" value="KR_dom"/>
</dbReference>
<dbReference type="InterPro" id="IPR013968">
    <property type="entry name" value="PKS_KR"/>
</dbReference>
<dbReference type="InterPro" id="IPR050091">
    <property type="entry name" value="PKS_NRPS_Biosynth_Enz"/>
</dbReference>
<dbReference type="CDD" id="cd08955">
    <property type="entry name" value="KR_2_FAS_SDR_x"/>
    <property type="match status" value="1"/>
</dbReference>
<dbReference type="InterPro" id="IPR020845">
    <property type="entry name" value="AMP-binding_CS"/>
</dbReference>
<dbReference type="GO" id="GO:0006633">
    <property type="term" value="P:fatty acid biosynthetic process"/>
    <property type="evidence" value="ECO:0007669"/>
    <property type="project" value="InterPro"/>
</dbReference>
<evidence type="ECO:0000313" key="7">
    <source>
        <dbReference type="EMBL" id="SFU19093.1"/>
    </source>
</evidence>
<dbReference type="Gene3D" id="3.40.50.720">
    <property type="entry name" value="NAD(P)-binding Rossmann-like Domain"/>
    <property type="match status" value="1"/>
</dbReference>
<comment type="function">
    <text evidence="4">Involved in production of the polyketide antibiotic thailandamide.</text>
</comment>
<dbReference type="GO" id="GO:0004315">
    <property type="term" value="F:3-oxoacyl-[acyl-carrier-protein] synthase activity"/>
    <property type="evidence" value="ECO:0007669"/>
    <property type="project" value="InterPro"/>
</dbReference>
<dbReference type="OrthoDB" id="4317020at2"/>
<dbReference type="PANTHER" id="PTHR43775">
    <property type="entry name" value="FATTY ACID SYNTHASE"/>
    <property type="match status" value="1"/>
</dbReference>
<keyword evidence="1" id="KW-0596">Phosphopantetheine</keyword>
<dbReference type="InterPro" id="IPR001227">
    <property type="entry name" value="Ac_transferase_dom_sf"/>
</dbReference>
<dbReference type="RefSeq" id="WP_091698121.1">
    <property type="nucleotide sequence ID" value="NZ_FPBF01000010.1"/>
</dbReference>
<dbReference type="SMART" id="SM00827">
    <property type="entry name" value="PKS_AT"/>
    <property type="match status" value="1"/>
</dbReference>
<dbReference type="SUPFAM" id="SSF56801">
    <property type="entry name" value="Acetyl-CoA synthetase-like"/>
    <property type="match status" value="1"/>
</dbReference>
<dbReference type="FunFam" id="3.40.47.10:FF:000019">
    <property type="entry name" value="Polyketide synthase type I"/>
    <property type="match status" value="1"/>
</dbReference>
<dbReference type="InterPro" id="IPR018201">
    <property type="entry name" value="Ketoacyl_synth_AS"/>
</dbReference>
<dbReference type="Pfam" id="PF02801">
    <property type="entry name" value="Ketoacyl-synt_C"/>
    <property type="match status" value="1"/>
</dbReference>
<keyword evidence="8" id="KW-1185">Reference proteome</keyword>
<dbReference type="PANTHER" id="PTHR43775:SF37">
    <property type="entry name" value="SI:DKEY-61P9.11"/>
    <property type="match status" value="1"/>
</dbReference>
<dbReference type="InterPro" id="IPR020806">
    <property type="entry name" value="PKS_PP-bd"/>
</dbReference>
<dbReference type="SMART" id="SM00825">
    <property type="entry name" value="PKS_KS"/>
    <property type="match status" value="1"/>
</dbReference>
<dbReference type="Proteomes" id="UP000199673">
    <property type="component" value="Unassembled WGS sequence"/>
</dbReference>
<dbReference type="SUPFAM" id="SSF52151">
    <property type="entry name" value="FabD/lysophospholipase-like"/>
    <property type="match status" value="1"/>
</dbReference>
<dbReference type="PROSITE" id="PS00455">
    <property type="entry name" value="AMP_BINDING"/>
    <property type="match status" value="1"/>
</dbReference>
<dbReference type="InterPro" id="IPR042099">
    <property type="entry name" value="ANL_N_sf"/>
</dbReference>
<proteinExistence type="predicted"/>
<dbReference type="InterPro" id="IPR014043">
    <property type="entry name" value="Acyl_transferase_dom"/>
</dbReference>
<evidence type="ECO:0000259" key="5">
    <source>
        <dbReference type="PROSITE" id="PS50075"/>
    </source>
</evidence>
<dbReference type="EMBL" id="FPBF01000010">
    <property type="protein sequence ID" value="SFU19093.1"/>
    <property type="molecule type" value="Genomic_DNA"/>
</dbReference>
<feature type="domain" description="Ketosynthase family 3 (KS3)" evidence="6">
    <location>
        <begin position="570"/>
        <end position="996"/>
    </location>
</feature>
<dbReference type="InterPro" id="IPR036736">
    <property type="entry name" value="ACP-like_sf"/>
</dbReference>
<feature type="domain" description="Carrier" evidence="5">
    <location>
        <begin position="2016"/>
        <end position="2091"/>
    </location>
</feature>
<dbReference type="GO" id="GO:0004312">
    <property type="term" value="F:fatty acid synthase activity"/>
    <property type="evidence" value="ECO:0007669"/>
    <property type="project" value="TreeGrafter"/>
</dbReference>
<dbReference type="InterPro" id="IPR014031">
    <property type="entry name" value="Ketoacyl_synth_C"/>
</dbReference>